<dbReference type="NCBIfam" id="NF043084">
    <property type="entry name" value="XdhC_XDHase"/>
    <property type="match status" value="1"/>
</dbReference>
<dbReference type="PANTHER" id="PTHR42659">
    <property type="entry name" value="XANTHINE DEHYDROGENASE SUBUNIT C-RELATED"/>
    <property type="match status" value="1"/>
</dbReference>
<dbReference type="PROSITE" id="PS51085">
    <property type="entry name" value="2FE2S_FER_2"/>
    <property type="match status" value="1"/>
</dbReference>
<dbReference type="InterPro" id="IPR001041">
    <property type="entry name" value="2Fe-2S_ferredoxin-type"/>
</dbReference>
<dbReference type="GO" id="GO:0051537">
    <property type="term" value="F:2 iron, 2 sulfur cluster binding"/>
    <property type="evidence" value="ECO:0007669"/>
    <property type="project" value="InterPro"/>
</dbReference>
<dbReference type="InterPro" id="IPR050031">
    <property type="entry name" value="XdhB_XDHase"/>
</dbReference>
<evidence type="ECO:0000313" key="8">
    <source>
        <dbReference type="EMBL" id="SFZ88543.1"/>
    </source>
</evidence>
<gene>
    <name evidence="8" type="ORF">LREN565_1656</name>
</gene>
<dbReference type="GO" id="GO:0002197">
    <property type="term" value="C:xanthine dehydrogenase complex"/>
    <property type="evidence" value="ECO:0007669"/>
    <property type="project" value="InterPro"/>
</dbReference>
<dbReference type="InterPro" id="IPR036683">
    <property type="entry name" value="CO_DH_flav_C_dom_sf"/>
</dbReference>
<dbReference type="InterPro" id="IPR005107">
    <property type="entry name" value="CO_DH_flav_C"/>
</dbReference>
<evidence type="ECO:0000259" key="6">
    <source>
        <dbReference type="PROSITE" id="PS51085"/>
    </source>
</evidence>
<feature type="domain" description="FAD-binding PCMH-type" evidence="7">
    <location>
        <begin position="1"/>
        <end position="178"/>
    </location>
</feature>
<evidence type="ECO:0000256" key="4">
    <source>
        <dbReference type="ARBA" id="ARBA00023002"/>
    </source>
</evidence>
<dbReference type="InterPro" id="IPR016167">
    <property type="entry name" value="FAD-bd_PCMH_sub1"/>
</dbReference>
<dbReference type="InterPro" id="IPR012675">
    <property type="entry name" value="Beta-grasp_dom_sf"/>
</dbReference>
<dbReference type="InterPro" id="IPR006058">
    <property type="entry name" value="2Fe2S_fd_BS"/>
</dbReference>
<proteinExistence type="predicted"/>
<keyword evidence="5" id="KW-0408">Iron</keyword>
<evidence type="ECO:0000256" key="1">
    <source>
        <dbReference type="ARBA" id="ARBA00022630"/>
    </source>
</evidence>
<dbReference type="PANTHER" id="PTHR42659:SF9">
    <property type="entry name" value="XANTHINE DEHYDROGENASE FAD-BINDING SUBUNIT XDHB-RELATED"/>
    <property type="match status" value="1"/>
</dbReference>
<dbReference type="EC" id="1.17.1.4" evidence="8"/>
<dbReference type="CDD" id="cd00207">
    <property type="entry name" value="fer2"/>
    <property type="match status" value="1"/>
</dbReference>
<keyword evidence="2" id="KW-0479">Metal-binding</keyword>
<sequence length="447" mass="47856">MYDISGYYEAKDLQDIFKLSQQNPNAMLIAGGTDVLVKARSRMPDFVGKTLIGITRVKALRGVQLDTDGTVEIGALTTFTELETNPIINEHLPLLSQAVSLVGGPQTRNRGTVGGNICNAGPAADSAPSLFAYNAVCEVHSATGSRDVPIDQFYLGVGKVALKPGEVLVKLKIKQADYQGYVGYYIKFAQRMALDIANLGCAVLVRSADHTIADLRICFGAAAPTPIRMSVAEAYAKNKPITVETFNEIGQQCLKDTKTIEDWRASKAYRDHLVTVLPGRALRKALKGRNASMNQTIQFTLNGEVVSCSVDVRKSLLEVLRQDFTLTGIKGGCGVGECGACSVIVNGEVIDSCIFLAVWADGAKITTIEGITPEDGSLSDLQKAFVEKGAVQCGFCTPGMVVSGTQFLADHPHPTHEEVKRGLSGNMCRCTGYTKIIEAVEAAAEKG</sequence>
<protein>
    <submittedName>
        <fullName evidence="8">Xanthine dehydrogenase iron-sulfur subunit</fullName>
        <ecNumber evidence="8">1.17.1.4</ecNumber>
    </submittedName>
</protein>
<dbReference type="InterPro" id="IPR036318">
    <property type="entry name" value="FAD-bd_PCMH-like_sf"/>
</dbReference>
<dbReference type="SUPFAM" id="SSF55447">
    <property type="entry name" value="CO dehydrogenase flavoprotein C-terminal domain-like"/>
    <property type="match status" value="1"/>
</dbReference>
<dbReference type="NCBIfam" id="NF043083">
    <property type="entry name" value="XdhB_XDHase"/>
    <property type="match status" value="1"/>
</dbReference>
<evidence type="ECO:0000259" key="7">
    <source>
        <dbReference type="PROSITE" id="PS51387"/>
    </source>
</evidence>
<dbReference type="GO" id="GO:0071949">
    <property type="term" value="F:FAD binding"/>
    <property type="evidence" value="ECO:0007669"/>
    <property type="project" value="InterPro"/>
</dbReference>
<dbReference type="Gene3D" id="1.10.150.120">
    <property type="entry name" value="[2Fe-2S]-binding domain"/>
    <property type="match status" value="1"/>
</dbReference>
<feature type="domain" description="2Fe-2S ferredoxin-type" evidence="6">
    <location>
        <begin position="295"/>
        <end position="371"/>
    </location>
</feature>
<dbReference type="InterPro" id="IPR050033">
    <property type="entry name" value="XdhC_XDHase"/>
</dbReference>
<dbReference type="Pfam" id="PF00941">
    <property type="entry name" value="FAD_binding_5"/>
    <property type="match status" value="1"/>
</dbReference>
<dbReference type="InterPro" id="IPR016166">
    <property type="entry name" value="FAD-bd_PCMH"/>
</dbReference>
<dbReference type="AlphaFoldDB" id="A0A1K2I8G8"/>
<dbReference type="Pfam" id="PF03450">
    <property type="entry name" value="CO_deh_flav_C"/>
    <property type="match status" value="1"/>
</dbReference>
<dbReference type="EMBL" id="LT634362">
    <property type="protein sequence ID" value="SFZ88543.1"/>
    <property type="molecule type" value="Genomic_DNA"/>
</dbReference>
<dbReference type="GO" id="GO:0004854">
    <property type="term" value="F:xanthine dehydrogenase activity"/>
    <property type="evidence" value="ECO:0007669"/>
    <property type="project" value="UniProtKB-EC"/>
</dbReference>
<dbReference type="SUPFAM" id="SSF56176">
    <property type="entry name" value="FAD-binding/transporter-associated domain-like"/>
    <property type="match status" value="1"/>
</dbReference>
<dbReference type="Pfam" id="PF01799">
    <property type="entry name" value="Fer2_2"/>
    <property type="match status" value="1"/>
</dbReference>
<keyword evidence="4 8" id="KW-0560">Oxidoreductase</keyword>
<dbReference type="InterPro" id="IPR051312">
    <property type="entry name" value="Diverse_Substr_Oxidored"/>
</dbReference>
<dbReference type="GO" id="GO:0046872">
    <property type="term" value="F:metal ion binding"/>
    <property type="evidence" value="ECO:0007669"/>
    <property type="project" value="UniProtKB-KW"/>
</dbReference>
<dbReference type="GO" id="GO:0006144">
    <property type="term" value="P:purine nucleobase metabolic process"/>
    <property type="evidence" value="ECO:0007669"/>
    <property type="project" value="InterPro"/>
</dbReference>
<dbReference type="InterPro" id="IPR002346">
    <property type="entry name" value="Mopterin_DH_FAD-bd"/>
</dbReference>
<dbReference type="InterPro" id="IPR036884">
    <property type="entry name" value="2Fe-2S-bd_dom_sf"/>
</dbReference>
<dbReference type="Gene3D" id="3.10.20.30">
    <property type="match status" value="1"/>
</dbReference>
<dbReference type="SMART" id="SM01092">
    <property type="entry name" value="CO_deh_flav_C"/>
    <property type="match status" value="1"/>
</dbReference>
<dbReference type="Gene3D" id="3.30.43.10">
    <property type="entry name" value="Uridine Diphospho-n-acetylenolpyruvylglucosamine Reductase, domain 2"/>
    <property type="match status" value="1"/>
</dbReference>
<evidence type="ECO:0000256" key="5">
    <source>
        <dbReference type="ARBA" id="ARBA00023004"/>
    </source>
</evidence>
<dbReference type="Gene3D" id="3.30.390.50">
    <property type="entry name" value="CO dehydrogenase flavoprotein, C-terminal domain"/>
    <property type="match status" value="1"/>
</dbReference>
<dbReference type="PROSITE" id="PS00197">
    <property type="entry name" value="2FE2S_FER_1"/>
    <property type="match status" value="1"/>
</dbReference>
<dbReference type="NCBIfam" id="NF007427">
    <property type="entry name" value="PRK09971.1"/>
    <property type="match status" value="1"/>
</dbReference>
<keyword evidence="1" id="KW-0285">Flavoprotein</keyword>
<dbReference type="InterPro" id="IPR002888">
    <property type="entry name" value="2Fe-2S-bd"/>
</dbReference>
<organism evidence="8">
    <name type="scientific">Loigolactobacillus rennini</name>
    <dbReference type="NCBI Taxonomy" id="238013"/>
    <lineage>
        <taxon>Bacteria</taxon>
        <taxon>Bacillati</taxon>
        <taxon>Bacillota</taxon>
        <taxon>Bacilli</taxon>
        <taxon>Lactobacillales</taxon>
        <taxon>Lactobacillaceae</taxon>
        <taxon>Loigolactobacillus</taxon>
    </lineage>
</organism>
<dbReference type="Gene3D" id="3.30.465.10">
    <property type="match status" value="1"/>
</dbReference>
<name>A0A1K2I8G8_9LACO</name>
<dbReference type="PROSITE" id="PS51387">
    <property type="entry name" value="FAD_PCMH"/>
    <property type="match status" value="1"/>
</dbReference>
<accession>A0A1K2I8G8</accession>
<dbReference type="InterPro" id="IPR036010">
    <property type="entry name" value="2Fe-2S_ferredoxin-like_sf"/>
</dbReference>
<dbReference type="FunFam" id="3.30.465.10:FF:000017">
    <property type="entry name" value="Xanthine dehydrogenase, FAD binding subunit"/>
    <property type="match status" value="1"/>
</dbReference>
<reference evidence="8" key="1">
    <citation type="submission" date="2016-11" db="EMBL/GenBank/DDBJ databases">
        <authorList>
            <person name="Jaros S."/>
            <person name="Januszkiewicz K."/>
            <person name="Wedrychowicz H."/>
        </authorList>
    </citation>
    <scope>NUCLEOTIDE SEQUENCE</scope>
    <source>
        <strain evidence="8">ACA-DC 565</strain>
    </source>
</reference>
<dbReference type="InterPro" id="IPR016169">
    <property type="entry name" value="FAD-bd_PCMH_sub2"/>
</dbReference>
<dbReference type="Pfam" id="PF00111">
    <property type="entry name" value="Fer2"/>
    <property type="match status" value="1"/>
</dbReference>
<evidence type="ECO:0000256" key="3">
    <source>
        <dbReference type="ARBA" id="ARBA00022827"/>
    </source>
</evidence>
<dbReference type="SUPFAM" id="SSF54292">
    <property type="entry name" value="2Fe-2S ferredoxin-like"/>
    <property type="match status" value="1"/>
</dbReference>
<keyword evidence="3" id="KW-0274">FAD</keyword>
<evidence type="ECO:0000256" key="2">
    <source>
        <dbReference type="ARBA" id="ARBA00022723"/>
    </source>
</evidence>
<dbReference type="SUPFAM" id="SSF47741">
    <property type="entry name" value="CO dehydrogenase ISP C-domain like"/>
    <property type="match status" value="1"/>
</dbReference>